<dbReference type="OMA" id="WERFLIS"/>
<protein>
    <recommendedName>
        <fullName evidence="4">F-box domain-containing protein</fullName>
    </recommendedName>
</protein>
<evidence type="ECO:0008006" key="4">
    <source>
        <dbReference type="Google" id="ProtNLM"/>
    </source>
</evidence>
<proteinExistence type="predicted"/>
<dbReference type="Proteomes" id="UP000029665">
    <property type="component" value="Unassembled WGS sequence"/>
</dbReference>
<evidence type="ECO:0000256" key="1">
    <source>
        <dbReference type="SAM" id="MobiDB-lite"/>
    </source>
</evidence>
<comment type="caution">
    <text evidence="2">The sequence shown here is derived from an EMBL/GenBank/DDBJ whole genome shotgun (WGS) entry which is preliminary data.</text>
</comment>
<dbReference type="OrthoDB" id="3060996at2759"/>
<sequence length="569" mass="64015">MTIMQPPRGPLDHGALPPELLLQTFRAARAPCLQQDPAVGCHAQNPWLAELRFRKGLVTVCKAWSGPAIEALYEDIVLRRMGQIPALARTLSASVDPLWQRNLACLVSSIRIDSCLVLSHCSVAVENALRTIFHLCTRLYRFEFHAHSAFPIVSPRHDQAEAPAFNPVWFLQKGTSPRITRVFQERCSTSLRVLDLTCSITNALLPGLHDVLRSSARLTTLRLGHVESDVVDLEEVPLLSLSVLRDLYLHFDNPAFCDYVANKWQLPVLERLTTGDTMDVPRLVLEKHGAGIRNLNICPVLGNHRAEQLWVLPRYDPSSIRVLEGCSTLEHFVITENSDKNLPIMVLRVYGPPPFLRYLDIWTPPGWLWGHRGLHQWEAPSDSLRLSKSSCKIRPLWWFYVDLPMLCDPATPLSRQQAVGVRTAQLVQTQRSIFTLRCLTSGTLQHVWHMNTSLAAVSEILLEAIDDSETYRPRSVVDPDAVESQSGTVIPPTLADDDMTGVQVGHSDQDDDSDDSSDSDWAPSEHDSACWTSYQQLDDAEVWERFLISQAGRSYHCDADDEEETDETD</sequence>
<dbReference type="EMBL" id="CCBP010000119">
    <property type="protein sequence ID" value="CDO73235.1"/>
    <property type="molecule type" value="Genomic_DNA"/>
</dbReference>
<organism evidence="2 3">
    <name type="scientific">Pycnoporus cinnabarinus</name>
    <name type="common">Cinnabar-red polypore</name>
    <name type="synonym">Trametes cinnabarina</name>
    <dbReference type="NCBI Taxonomy" id="5643"/>
    <lineage>
        <taxon>Eukaryota</taxon>
        <taxon>Fungi</taxon>
        <taxon>Dikarya</taxon>
        <taxon>Basidiomycota</taxon>
        <taxon>Agaricomycotina</taxon>
        <taxon>Agaricomycetes</taxon>
        <taxon>Polyporales</taxon>
        <taxon>Polyporaceae</taxon>
        <taxon>Trametes</taxon>
    </lineage>
</organism>
<accession>A0A060SFT5</accession>
<evidence type="ECO:0000313" key="2">
    <source>
        <dbReference type="EMBL" id="CDO73235.1"/>
    </source>
</evidence>
<gene>
    <name evidence="2" type="ORF">BN946_scf185007.g290</name>
</gene>
<keyword evidence="3" id="KW-1185">Reference proteome</keyword>
<evidence type="ECO:0000313" key="3">
    <source>
        <dbReference type="Proteomes" id="UP000029665"/>
    </source>
</evidence>
<feature type="compositionally biased region" description="Acidic residues" evidence="1">
    <location>
        <begin position="509"/>
        <end position="518"/>
    </location>
</feature>
<name>A0A060SFT5_PYCCI</name>
<feature type="region of interest" description="Disordered" evidence="1">
    <location>
        <begin position="472"/>
        <end position="528"/>
    </location>
</feature>
<dbReference type="AlphaFoldDB" id="A0A060SFT5"/>
<reference evidence="2" key="1">
    <citation type="submission" date="2014-01" db="EMBL/GenBank/DDBJ databases">
        <title>The genome of the white-rot fungus Pycnoporus cinnabarinus: a basidiomycete model with a versatile arsenal for lignocellulosic biomass breakdown.</title>
        <authorList>
            <person name="Levasseur A."/>
            <person name="Lomascolo A."/>
            <person name="Ruiz-Duenas F.J."/>
            <person name="Uzan E."/>
            <person name="Piumi F."/>
            <person name="Kues U."/>
            <person name="Ram A.F.J."/>
            <person name="Murat C."/>
            <person name="Haon M."/>
            <person name="Benoit I."/>
            <person name="Arfi Y."/>
            <person name="Chevret D."/>
            <person name="Drula E."/>
            <person name="Kwon M.J."/>
            <person name="Gouret P."/>
            <person name="Lesage-Meessen L."/>
            <person name="Lombard V."/>
            <person name="Mariette J."/>
            <person name="Noirot C."/>
            <person name="Park J."/>
            <person name="Patyshakuliyeva A."/>
            <person name="Wieneger R.A.B."/>
            <person name="Wosten H.A.B."/>
            <person name="Martin F."/>
            <person name="Coutinho P.M."/>
            <person name="de Vries R."/>
            <person name="Martinez A.T."/>
            <person name="Klopp C."/>
            <person name="Pontarotti P."/>
            <person name="Henrissat B."/>
            <person name="Record E."/>
        </authorList>
    </citation>
    <scope>NUCLEOTIDE SEQUENCE [LARGE SCALE GENOMIC DNA]</scope>
    <source>
        <strain evidence="2">BRFM137</strain>
    </source>
</reference>
<dbReference type="HOGENOM" id="CLU_030668_0_0_1"/>